<name>A0A9N9HZL5_9GLOM</name>
<accession>A0A9N9HZL5</accession>
<evidence type="ECO:0000313" key="2">
    <source>
        <dbReference type="Proteomes" id="UP000789405"/>
    </source>
</evidence>
<comment type="caution">
    <text evidence="1">The sequence shown here is derived from an EMBL/GenBank/DDBJ whole genome shotgun (WGS) entry which is preliminary data.</text>
</comment>
<dbReference type="AlphaFoldDB" id="A0A9N9HZL5"/>
<feature type="non-terminal residue" evidence="1">
    <location>
        <position position="82"/>
    </location>
</feature>
<organism evidence="1 2">
    <name type="scientific">Dentiscutata erythropus</name>
    <dbReference type="NCBI Taxonomy" id="1348616"/>
    <lineage>
        <taxon>Eukaryota</taxon>
        <taxon>Fungi</taxon>
        <taxon>Fungi incertae sedis</taxon>
        <taxon>Mucoromycota</taxon>
        <taxon>Glomeromycotina</taxon>
        <taxon>Glomeromycetes</taxon>
        <taxon>Diversisporales</taxon>
        <taxon>Gigasporaceae</taxon>
        <taxon>Dentiscutata</taxon>
    </lineage>
</organism>
<sequence length="82" mass="9314">MHKQYNLDLSIKSANNTPSSCLIFSSRSTESYLSIKEILVSLDIQQFELNNAAFLEDFSNLSSIDYSYKFESSYVLEALSDV</sequence>
<keyword evidence="2" id="KW-1185">Reference proteome</keyword>
<reference evidence="1" key="1">
    <citation type="submission" date="2021-06" db="EMBL/GenBank/DDBJ databases">
        <authorList>
            <person name="Kallberg Y."/>
            <person name="Tangrot J."/>
            <person name="Rosling A."/>
        </authorList>
    </citation>
    <scope>NUCLEOTIDE SEQUENCE</scope>
    <source>
        <strain evidence="1">MA453B</strain>
    </source>
</reference>
<evidence type="ECO:0000313" key="1">
    <source>
        <dbReference type="EMBL" id="CAG8713887.1"/>
    </source>
</evidence>
<protein>
    <submittedName>
        <fullName evidence="1">8340_t:CDS:1</fullName>
    </submittedName>
</protein>
<dbReference type="Proteomes" id="UP000789405">
    <property type="component" value="Unassembled WGS sequence"/>
</dbReference>
<proteinExistence type="predicted"/>
<feature type="non-terminal residue" evidence="1">
    <location>
        <position position="1"/>
    </location>
</feature>
<dbReference type="OrthoDB" id="2469566at2759"/>
<dbReference type="EMBL" id="CAJVPY010009936">
    <property type="protein sequence ID" value="CAG8713887.1"/>
    <property type="molecule type" value="Genomic_DNA"/>
</dbReference>
<gene>
    <name evidence="1" type="ORF">DERYTH_LOCUS13791</name>
</gene>